<organism evidence="15 16">
    <name type="scientific">Thioalkalicoccus limnaeus</name>
    <dbReference type="NCBI Taxonomy" id="120681"/>
    <lineage>
        <taxon>Bacteria</taxon>
        <taxon>Pseudomonadati</taxon>
        <taxon>Pseudomonadota</taxon>
        <taxon>Gammaproteobacteria</taxon>
        <taxon>Chromatiales</taxon>
        <taxon>Chromatiaceae</taxon>
        <taxon>Thioalkalicoccus</taxon>
    </lineage>
</organism>
<dbReference type="Gene3D" id="3.20.20.70">
    <property type="entry name" value="Aldolase class I"/>
    <property type="match status" value="1"/>
</dbReference>
<keyword evidence="6" id="KW-0004">4Fe-4S</keyword>
<evidence type="ECO:0000256" key="10">
    <source>
        <dbReference type="ARBA" id="ARBA00023004"/>
    </source>
</evidence>
<keyword evidence="11" id="KW-0411">Iron-sulfur</keyword>
<evidence type="ECO:0000256" key="12">
    <source>
        <dbReference type="ARBA" id="ARBA00023235"/>
    </source>
</evidence>
<dbReference type="InterPro" id="IPR058240">
    <property type="entry name" value="rSAM_sf"/>
</dbReference>
<evidence type="ECO:0000259" key="14">
    <source>
        <dbReference type="PROSITE" id="PS51918"/>
    </source>
</evidence>
<evidence type="ECO:0000256" key="11">
    <source>
        <dbReference type="ARBA" id="ARBA00023014"/>
    </source>
</evidence>
<evidence type="ECO:0000313" key="15">
    <source>
        <dbReference type="EMBL" id="MEY6431975.1"/>
    </source>
</evidence>
<gene>
    <name evidence="15" type="primary">epmB</name>
    <name evidence="15" type="ORF">ABC977_06070</name>
</gene>
<dbReference type="RefSeq" id="WP_369666353.1">
    <property type="nucleotide sequence ID" value="NZ_JBDKXB010000005.1"/>
</dbReference>
<keyword evidence="9" id="KW-0663">Pyridoxal phosphate</keyword>
<keyword evidence="8" id="KW-0479">Metal-binding</keyword>
<dbReference type="Proteomes" id="UP001564408">
    <property type="component" value="Unassembled WGS sequence"/>
</dbReference>
<evidence type="ECO:0000256" key="6">
    <source>
        <dbReference type="ARBA" id="ARBA00022485"/>
    </source>
</evidence>
<dbReference type="Pfam" id="PF04055">
    <property type="entry name" value="Radical_SAM"/>
    <property type="match status" value="1"/>
</dbReference>
<evidence type="ECO:0000256" key="4">
    <source>
        <dbReference type="ARBA" id="ARBA00008703"/>
    </source>
</evidence>
<comment type="similarity">
    <text evidence="4">Belongs to the radical SAM superfamily. KamA family.</text>
</comment>
<dbReference type="InterPro" id="IPR007197">
    <property type="entry name" value="rSAM"/>
</dbReference>
<dbReference type="PROSITE" id="PS51918">
    <property type="entry name" value="RADICAL_SAM"/>
    <property type="match status" value="1"/>
</dbReference>
<sequence length="335" mass="36947">MLARSGPVCQIPTWRRDLAESFTRPADLLDYLGFEPGLRPSVSTTESGFPLLVPKPFADLMQPGHPDDPLLRQVLPLADEGHRIDGFVRDPVGDRAARRAPGLLMKYRGRALLMVTGACAIHCRYCFRRHYRGQEAAATGKQVSAAVEMVARDRTIDEVILSGGDPLLRDNAFLAELFTDLASIQHLRRLRVHTRLPVVLPTRVDSELERILTGLPIRCSIVLQVNHPNELGPAARSALVALRRTGTVLLNQSVLLRGVNDEAACLARLQEALFDLGVLPYYLHQLDRVQGAAHFAVADAHAKTLVDALRLRLPGYLVPRLVRELPGHPSKVPIG</sequence>
<comment type="caution">
    <text evidence="15">The sequence shown here is derived from an EMBL/GenBank/DDBJ whole genome shotgun (WGS) entry which is preliminary data.</text>
</comment>
<protein>
    <recommendedName>
        <fullName evidence="5">L-lysine 2,3-aminomutase</fullName>
    </recommendedName>
    <alternativeName>
        <fullName evidence="13">EF-P post-translational modification enzyme B</fullName>
    </alternativeName>
</protein>
<evidence type="ECO:0000256" key="13">
    <source>
        <dbReference type="ARBA" id="ARBA00030756"/>
    </source>
</evidence>
<reference evidence="15 16" key="1">
    <citation type="submission" date="2024-05" db="EMBL/GenBank/DDBJ databases">
        <title>Genome Sequence and Characterization of the New Strain Purple Sulfur Bacterium of Genus Thioalkalicoccus.</title>
        <authorList>
            <person name="Bryantseva I.A."/>
            <person name="Kyndt J.A."/>
            <person name="Imhoff J.F."/>
        </authorList>
    </citation>
    <scope>NUCLEOTIDE SEQUENCE [LARGE SCALE GENOMIC DNA]</scope>
    <source>
        <strain evidence="15 16">Um2</strain>
    </source>
</reference>
<comment type="catalytic activity">
    <reaction evidence="1">
        <text>L-lysine = D-beta-lysine</text>
        <dbReference type="Rhea" id="RHEA:44148"/>
        <dbReference type="ChEBI" id="CHEBI:32551"/>
        <dbReference type="ChEBI" id="CHEBI:84138"/>
    </reaction>
</comment>
<dbReference type="SFLD" id="SFLDS00029">
    <property type="entry name" value="Radical_SAM"/>
    <property type="match status" value="1"/>
</dbReference>
<comment type="cofactor">
    <cofactor evidence="2">
        <name>pyridoxal 5'-phosphate</name>
        <dbReference type="ChEBI" id="CHEBI:597326"/>
    </cofactor>
</comment>
<dbReference type="SUPFAM" id="SSF102114">
    <property type="entry name" value="Radical SAM enzymes"/>
    <property type="match status" value="1"/>
</dbReference>
<dbReference type="InterPro" id="IPR013785">
    <property type="entry name" value="Aldolase_TIM"/>
</dbReference>
<evidence type="ECO:0000256" key="5">
    <source>
        <dbReference type="ARBA" id="ARBA00022363"/>
    </source>
</evidence>
<dbReference type="PANTHER" id="PTHR30538">
    <property type="entry name" value="LYSINE 2,3-AMINOMUTASE-RELATED"/>
    <property type="match status" value="1"/>
</dbReference>
<dbReference type="SFLD" id="SFLDG01070">
    <property type="entry name" value="PLP-dependent"/>
    <property type="match status" value="1"/>
</dbReference>
<evidence type="ECO:0000256" key="1">
    <source>
        <dbReference type="ARBA" id="ARBA00001352"/>
    </source>
</evidence>
<keyword evidence="7" id="KW-0949">S-adenosyl-L-methionine</keyword>
<dbReference type="NCBIfam" id="TIGR00238">
    <property type="entry name" value="KamA family radical SAM protein"/>
    <property type="match status" value="1"/>
</dbReference>
<evidence type="ECO:0000256" key="8">
    <source>
        <dbReference type="ARBA" id="ARBA00022723"/>
    </source>
</evidence>
<dbReference type="PANTHER" id="PTHR30538:SF1">
    <property type="entry name" value="L-LYSINE 2,3-AMINOMUTASE"/>
    <property type="match status" value="1"/>
</dbReference>
<keyword evidence="16" id="KW-1185">Reference proteome</keyword>
<dbReference type="InterPro" id="IPR003739">
    <property type="entry name" value="Lys_aminomutase/Glu_NH3_mut"/>
</dbReference>
<accession>A0ABV4BBU7</accession>
<dbReference type="EMBL" id="JBDKXB010000005">
    <property type="protein sequence ID" value="MEY6431975.1"/>
    <property type="molecule type" value="Genomic_DNA"/>
</dbReference>
<name>A0ABV4BBU7_9GAMM</name>
<dbReference type="NCBIfam" id="TIGR03821">
    <property type="entry name" value="EFP_modif_epmB"/>
    <property type="match status" value="1"/>
</dbReference>
<proteinExistence type="inferred from homology"/>
<feature type="domain" description="Radical SAM core" evidence="14">
    <location>
        <begin position="105"/>
        <end position="329"/>
    </location>
</feature>
<evidence type="ECO:0000313" key="16">
    <source>
        <dbReference type="Proteomes" id="UP001564408"/>
    </source>
</evidence>
<dbReference type="InterPro" id="IPR022462">
    <property type="entry name" value="EpmB"/>
</dbReference>
<keyword evidence="12" id="KW-0413">Isomerase</keyword>
<dbReference type="SFLD" id="SFLDF00314">
    <property type="entry name" value="L-lysine_2_3-aminomutase_(yjeK"/>
    <property type="match status" value="1"/>
</dbReference>
<keyword evidence="10" id="KW-0408">Iron</keyword>
<dbReference type="CDD" id="cd01335">
    <property type="entry name" value="Radical_SAM"/>
    <property type="match status" value="1"/>
</dbReference>
<dbReference type="PIRSF" id="PIRSF004911">
    <property type="entry name" value="DUF160"/>
    <property type="match status" value="1"/>
</dbReference>
<evidence type="ECO:0000256" key="2">
    <source>
        <dbReference type="ARBA" id="ARBA00001933"/>
    </source>
</evidence>
<evidence type="ECO:0000256" key="7">
    <source>
        <dbReference type="ARBA" id="ARBA00022691"/>
    </source>
</evidence>
<comment type="cofactor">
    <cofactor evidence="3">
        <name>[4Fe-4S] cluster</name>
        <dbReference type="ChEBI" id="CHEBI:49883"/>
    </cofactor>
</comment>
<evidence type="ECO:0000256" key="3">
    <source>
        <dbReference type="ARBA" id="ARBA00001966"/>
    </source>
</evidence>
<evidence type="ECO:0000256" key="9">
    <source>
        <dbReference type="ARBA" id="ARBA00022898"/>
    </source>
</evidence>